<comment type="caution">
    <text evidence="8">The sequence shown here is derived from an EMBL/GenBank/DDBJ whole genome shotgun (WGS) entry which is preliminary data.</text>
</comment>
<dbReference type="InterPro" id="IPR010445">
    <property type="entry name" value="LapA_dom"/>
</dbReference>
<evidence type="ECO:0000256" key="4">
    <source>
        <dbReference type="ARBA" id="ARBA00023136"/>
    </source>
</evidence>
<evidence type="ECO:0000256" key="3">
    <source>
        <dbReference type="ARBA" id="ARBA00022989"/>
    </source>
</evidence>
<dbReference type="Proteomes" id="UP000295301">
    <property type="component" value="Unassembled WGS sequence"/>
</dbReference>
<dbReference type="EMBL" id="SMUV01000074">
    <property type="protein sequence ID" value="TDK41417.1"/>
    <property type="molecule type" value="Genomic_DNA"/>
</dbReference>
<dbReference type="GO" id="GO:0005886">
    <property type="term" value="C:plasma membrane"/>
    <property type="evidence" value="ECO:0007669"/>
    <property type="project" value="InterPro"/>
</dbReference>
<reference evidence="8 9" key="1">
    <citation type="submission" date="2019-03" db="EMBL/GenBank/DDBJ databases">
        <title>Ruegeria lutea sp. nov., a novel strain, isolated from marine sediment, the Masan Bay, South Korea.</title>
        <authorList>
            <person name="Kim J."/>
            <person name="Kim D.-Y."/>
            <person name="Lee S.-S."/>
        </authorList>
    </citation>
    <scope>NUCLEOTIDE SEQUENCE [LARGE SCALE GENOMIC DNA]</scope>
    <source>
        <strain evidence="8 9">318-1</strain>
    </source>
</reference>
<feature type="transmembrane region" description="Helical" evidence="6">
    <location>
        <begin position="46"/>
        <end position="68"/>
    </location>
</feature>
<organism evidence="8 9">
    <name type="scientific">Antarcticimicrobium luteum</name>
    <dbReference type="NCBI Taxonomy" id="2547397"/>
    <lineage>
        <taxon>Bacteria</taxon>
        <taxon>Pseudomonadati</taxon>
        <taxon>Pseudomonadota</taxon>
        <taxon>Alphaproteobacteria</taxon>
        <taxon>Rhodobacterales</taxon>
        <taxon>Paracoccaceae</taxon>
        <taxon>Antarcticimicrobium</taxon>
    </lineage>
</organism>
<keyword evidence="5" id="KW-0175">Coiled coil</keyword>
<evidence type="ECO:0000256" key="1">
    <source>
        <dbReference type="ARBA" id="ARBA00022475"/>
    </source>
</evidence>
<keyword evidence="2 6" id="KW-0812">Transmembrane</keyword>
<dbReference type="Pfam" id="PF06305">
    <property type="entry name" value="LapA_dom"/>
    <property type="match status" value="1"/>
</dbReference>
<dbReference type="AlphaFoldDB" id="A0A4V3AQ47"/>
<dbReference type="OrthoDB" id="7689797at2"/>
<evidence type="ECO:0000313" key="8">
    <source>
        <dbReference type="EMBL" id="TDK41417.1"/>
    </source>
</evidence>
<gene>
    <name evidence="8" type="ORF">E1832_22320</name>
</gene>
<feature type="domain" description="Lipopolysaccharide assembly protein A" evidence="7">
    <location>
        <begin position="45"/>
        <end position="94"/>
    </location>
</feature>
<evidence type="ECO:0000259" key="7">
    <source>
        <dbReference type="Pfam" id="PF06305"/>
    </source>
</evidence>
<evidence type="ECO:0000256" key="2">
    <source>
        <dbReference type="ARBA" id="ARBA00022692"/>
    </source>
</evidence>
<sequence>MRYIRYGFLAVLGIVLISVSLANRGAVTLKLMPDDIAGLLGWNFSISLPLFVVMLGGIAAGLVIGFVWEWMREYRHRREAGQKHREVRKLEREVTRLKRAKSGDEDEVLALLDEAS</sequence>
<evidence type="ECO:0000256" key="5">
    <source>
        <dbReference type="SAM" id="Coils"/>
    </source>
</evidence>
<evidence type="ECO:0000313" key="9">
    <source>
        <dbReference type="Proteomes" id="UP000295301"/>
    </source>
</evidence>
<proteinExistence type="predicted"/>
<accession>A0A4V3AQ47</accession>
<keyword evidence="3 6" id="KW-1133">Transmembrane helix</keyword>
<dbReference type="RefSeq" id="WP_133361985.1">
    <property type="nucleotide sequence ID" value="NZ_SMUV01000074.1"/>
</dbReference>
<keyword evidence="1" id="KW-1003">Cell membrane</keyword>
<name>A0A4V3AQ47_9RHOB</name>
<feature type="coiled-coil region" evidence="5">
    <location>
        <begin position="80"/>
        <end position="107"/>
    </location>
</feature>
<keyword evidence="4 6" id="KW-0472">Membrane</keyword>
<evidence type="ECO:0000256" key="6">
    <source>
        <dbReference type="SAM" id="Phobius"/>
    </source>
</evidence>
<keyword evidence="9" id="KW-1185">Reference proteome</keyword>
<protein>
    <submittedName>
        <fullName evidence="8">LapA family protein</fullName>
    </submittedName>
</protein>